<dbReference type="PATRIC" id="fig|1544798.3.peg.4226"/>
<dbReference type="Gene3D" id="3.40.190.100">
    <property type="entry name" value="Glycine betaine-binding periplasmic protein, domain 2"/>
    <property type="match status" value="1"/>
</dbReference>
<dbReference type="GO" id="GO:0005275">
    <property type="term" value="F:amine transmembrane transporter activity"/>
    <property type="evidence" value="ECO:0007669"/>
    <property type="project" value="TreeGrafter"/>
</dbReference>
<dbReference type="Pfam" id="PF04069">
    <property type="entry name" value="OpuAC"/>
    <property type="match status" value="1"/>
</dbReference>
<keyword evidence="5" id="KW-0732">Signal</keyword>
<keyword evidence="2" id="KW-0813">Transport</keyword>
<dbReference type="PANTHER" id="PTHR47737">
    <property type="entry name" value="GLYCINE BETAINE/PROLINE BETAINE TRANSPORT SYSTEM PERMEASE PROTEIN PROW"/>
    <property type="match status" value="1"/>
</dbReference>
<dbReference type="RefSeq" id="WP_045032911.1">
    <property type="nucleotide sequence ID" value="NZ_JRHC01000006.1"/>
</dbReference>
<dbReference type="EMBL" id="JRHC01000006">
    <property type="protein sequence ID" value="KJF42148.1"/>
    <property type="molecule type" value="Genomic_DNA"/>
</dbReference>
<feature type="signal peptide" evidence="5">
    <location>
        <begin position="1"/>
        <end position="24"/>
    </location>
</feature>
<name>A0A0D8J8L6_9BACT</name>
<gene>
    <name evidence="7" type="ORF">LH29_20255</name>
</gene>
<evidence type="ECO:0000256" key="4">
    <source>
        <dbReference type="ARBA" id="ARBA00023136"/>
    </source>
</evidence>
<keyword evidence="3" id="KW-1003">Cell membrane</keyword>
<dbReference type="GO" id="GO:0015226">
    <property type="term" value="F:carnitine transmembrane transporter activity"/>
    <property type="evidence" value="ECO:0007669"/>
    <property type="project" value="TreeGrafter"/>
</dbReference>
<dbReference type="Gene3D" id="3.10.105.10">
    <property type="entry name" value="Dipeptide-binding Protein, Domain 3"/>
    <property type="match status" value="2"/>
</dbReference>
<keyword evidence="8" id="KW-1185">Reference proteome</keyword>
<protein>
    <submittedName>
        <fullName evidence="7">Glycine/betaine ABC transporter</fullName>
    </submittedName>
</protein>
<sequence>MLNVKKIGTLFVAATLLFAITSCSNSGSKNKSAEVEKKEVNILYPNWAEGIAFTHLAKVALEANGFEVELTNLEPGLIYGELSKDDSKGDVFMDAWLPNTHKDYWADYGDKLVKLGESFSNGTTGLVVPSYVSINSIEELNANKDKFDGEIIGIGSGAGIHANTEKAIEEYDLDFEQITSSGPAMVASLEKAIKNNEWIAITGWKPHFKWAKNDLKYLEDPKGIYPKDVCAIISRRGFAEDMPKAGTFFKNFNLDEALLYDLMGKISDSGEEAGAQQFYDANKAMIDAWFN</sequence>
<feature type="chain" id="PRO_5002331286" evidence="5">
    <location>
        <begin position="25"/>
        <end position="291"/>
    </location>
</feature>
<dbReference type="PROSITE" id="PS51257">
    <property type="entry name" value="PROKAR_LIPOPROTEIN"/>
    <property type="match status" value="1"/>
</dbReference>
<dbReference type="Proteomes" id="UP000032544">
    <property type="component" value="Unassembled WGS sequence"/>
</dbReference>
<keyword evidence="4" id="KW-0472">Membrane</keyword>
<dbReference type="AlphaFoldDB" id="A0A0D8J8L6"/>
<evidence type="ECO:0000313" key="8">
    <source>
        <dbReference type="Proteomes" id="UP000032544"/>
    </source>
</evidence>
<evidence type="ECO:0000259" key="6">
    <source>
        <dbReference type="Pfam" id="PF04069"/>
    </source>
</evidence>
<dbReference type="InterPro" id="IPR007210">
    <property type="entry name" value="ABC_Gly_betaine_transp_sub-bd"/>
</dbReference>
<dbReference type="SUPFAM" id="SSF53850">
    <property type="entry name" value="Periplasmic binding protein-like II"/>
    <property type="match status" value="1"/>
</dbReference>
<accession>A0A0D8J8L6</accession>
<dbReference type="GO" id="GO:0043190">
    <property type="term" value="C:ATP-binding cassette (ABC) transporter complex"/>
    <property type="evidence" value="ECO:0007669"/>
    <property type="project" value="InterPro"/>
</dbReference>
<reference evidence="7 8" key="1">
    <citation type="submission" date="2014-09" db="EMBL/GenBank/DDBJ databases">
        <title>Draft Genome Sequence of Draconibacterium sp. JN14CK-3.</title>
        <authorList>
            <person name="Dong C."/>
            <person name="Lai Q."/>
            <person name="Shao Z."/>
        </authorList>
    </citation>
    <scope>NUCLEOTIDE SEQUENCE [LARGE SCALE GENOMIC DNA]</scope>
    <source>
        <strain evidence="7 8">JN14CK-3</strain>
    </source>
</reference>
<evidence type="ECO:0000256" key="1">
    <source>
        <dbReference type="ARBA" id="ARBA00004236"/>
    </source>
</evidence>
<dbReference type="GO" id="GO:0031460">
    <property type="term" value="P:glycine betaine transport"/>
    <property type="evidence" value="ECO:0007669"/>
    <property type="project" value="TreeGrafter"/>
</dbReference>
<comment type="caution">
    <text evidence="7">The sequence shown here is derived from an EMBL/GenBank/DDBJ whole genome shotgun (WGS) entry which is preliminary data.</text>
</comment>
<dbReference type="OrthoDB" id="9787902at2"/>
<evidence type="ECO:0000256" key="2">
    <source>
        <dbReference type="ARBA" id="ARBA00022448"/>
    </source>
</evidence>
<evidence type="ECO:0000256" key="3">
    <source>
        <dbReference type="ARBA" id="ARBA00022475"/>
    </source>
</evidence>
<feature type="domain" description="ABC-type glycine betaine transport system substrate-binding" evidence="6">
    <location>
        <begin position="38"/>
        <end position="275"/>
    </location>
</feature>
<dbReference type="GO" id="GO:0015871">
    <property type="term" value="P:choline transport"/>
    <property type="evidence" value="ECO:0007669"/>
    <property type="project" value="TreeGrafter"/>
</dbReference>
<comment type="subcellular location">
    <subcellularLocation>
        <location evidence="1">Cell membrane</location>
    </subcellularLocation>
</comment>
<dbReference type="PANTHER" id="PTHR47737:SF1">
    <property type="entry name" value="GLYCINE BETAINE_PROLINE BETAINE TRANSPORT SYSTEM PERMEASE PROTEIN PROW"/>
    <property type="match status" value="1"/>
</dbReference>
<organism evidence="7 8">
    <name type="scientific">Draconibacterium sediminis</name>
    <dbReference type="NCBI Taxonomy" id="1544798"/>
    <lineage>
        <taxon>Bacteria</taxon>
        <taxon>Pseudomonadati</taxon>
        <taxon>Bacteroidota</taxon>
        <taxon>Bacteroidia</taxon>
        <taxon>Marinilabiliales</taxon>
        <taxon>Prolixibacteraceae</taxon>
        <taxon>Draconibacterium</taxon>
    </lineage>
</organism>
<evidence type="ECO:0000313" key="7">
    <source>
        <dbReference type="EMBL" id="KJF42148.1"/>
    </source>
</evidence>
<dbReference type="STRING" id="1544798.LH29_20255"/>
<proteinExistence type="predicted"/>
<dbReference type="CDD" id="cd13639">
    <property type="entry name" value="PBP2_OpuAC_like"/>
    <property type="match status" value="1"/>
</dbReference>
<evidence type="ECO:0000256" key="5">
    <source>
        <dbReference type="SAM" id="SignalP"/>
    </source>
</evidence>